<sequence length="137" mass="13926">MNHSSIVRRAATLAGAAALASFASVSHADPISLTGQCIMTSLVAGQSQCSLLATMRDDFTAPAVVRKAQIKINGVLVTQAVNDSVTPVGFFATGVSGSMTVACGASYNVAGFIMRQGANNYEQVGHLPAVACPAAPQ</sequence>
<name>A0ABU9BQW3_9BURK</name>
<dbReference type="RefSeq" id="WP_341426563.1">
    <property type="nucleotide sequence ID" value="NZ_JBBUTG010000009.1"/>
</dbReference>
<keyword evidence="3" id="KW-1185">Reference proteome</keyword>
<accession>A0ABU9BQW3</accession>
<organism evidence="2 3">
    <name type="scientific">Ideonella lacteola</name>
    <dbReference type="NCBI Taxonomy" id="2984193"/>
    <lineage>
        <taxon>Bacteria</taxon>
        <taxon>Pseudomonadati</taxon>
        <taxon>Pseudomonadota</taxon>
        <taxon>Betaproteobacteria</taxon>
        <taxon>Burkholderiales</taxon>
        <taxon>Sphaerotilaceae</taxon>
        <taxon>Ideonella</taxon>
    </lineage>
</organism>
<comment type="caution">
    <text evidence="2">The sequence shown here is derived from an EMBL/GenBank/DDBJ whole genome shotgun (WGS) entry which is preliminary data.</text>
</comment>
<protein>
    <submittedName>
        <fullName evidence="2">Uncharacterized protein</fullName>
    </submittedName>
</protein>
<reference evidence="2 3" key="1">
    <citation type="submission" date="2024-04" db="EMBL/GenBank/DDBJ databases">
        <title>Novel species of the genus Ideonella isolated from streams.</title>
        <authorList>
            <person name="Lu H."/>
        </authorList>
    </citation>
    <scope>NUCLEOTIDE SEQUENCE [LARGE SCALE GENOMIC DNA]</scope>
    <source>
        <strain evidence="2 3">DXS29W</strain>
    </source>
</reference>
<keyword evidence="1" id="KW-0732">Signal</keyword>
<dbReference type="EMBL" id="JBBUTG010000009">
    <property type="protein sequence ID" value="MEK8032149.1"/>
    <property type="molecule type" value="Genomic_DNA"/>
</dbReference>
<feature type="chain" id="PRO_5045884823" evidence="1">
    <location>
        <begin position="29"/>
        <end position="137"/>
    </location>
</feature>
<evidence type="ECO:0000313" key="3">
    <source>
        <dbReference type="Proteomes" id="UP001371218"/>
    </source>
</evidence>
<gene>
    <name evidence="2" type="ORF">AACH06_15080</name>
</gene>
<evidence type="ECO:0000256" key="1">
    <source>
        <dbReference type="SAM" id="SignalP"/>
    </source>
</evidence>
<feature type="signal peptide" evidence="1">
    <location>
        <begin position="1"/>
        <end position="28"/>
    </location>
</feature>
<evidence type="ECO:0000313" key="2">
    <source>
        <dbReference type="EMBL" id="MEK8032149.1"/>
    </source>
</evidence>
<dbReference type="Proteomes" id="UP001371218">
    <property type="component" value="Unassembled WGS sequence"/>
</dbReference>
<proteinExistence type="predicted"/>